<evidence type="ECO:0000256" key="7">
    <source>
        <dbReference type="SAM" id="MobiDB-lite"/>
    </source>
</evidence>
<keyword evidence="4 8" id="KW-0812">Transmembrane</keyword>
<dbReference type="AlphaFoldDB" id="A0A062ULD9"/>
<keyword evidence="5 8" id="KW-1133">Transmembrane helix</keyword>
<comment type="similarity">
    <text evidence="2">Belongs to the VirD4/TraG family.</text>
</comment>
<evidence type="ECO:0000256" key="8">
    <source>
        <dbReference type="SAM" id="Phobius"/>
    </source>
</evidence>
<evidence type="ECO:0000256" key="4">
    <source>
        <dbReference type="ARBA" id="ARBA00022692"/>
    </source>
</evidence>
<dbReference type="SUPFAM" id="SSF52540">
    <property type="entry name" value="P-loop containing nucleoside triphosphate hydrolases"/>
    <property type="match status" value="1"/>
</dbReference>
<evidence type="ECO:0000256" key="5">
    <source>
        <dbReference type="ARBA" id="ARBA00022989"/>
    </source>
</evidence>
<dbReference type="PANTHER" id="PTHR37937">
    <property type="entry name" value="CONJUGATIVE TRANSFER: DNA TRANSPORT"/>
    <property type="match status" value="1"/>
</dbReference>
<feature type="compositionally biased region" description="Basic and acidic residues" evidence="7">
    <location>
        <begin position="576"/>
        <end position="595"/>
    </location>
</feature>
<dbReference type="EMBL" id="AWFG01000034">
    <property type="protein sequence ID" value="KCZ56950.1"/>
    <property type="molecule type" value="Genomic_DNA"/>
</dbReference>
<dbReference type="eggNOG" id="COG3505">
    <property type="taxonomic scope" value="Bacteria"/>
</dbReference>
<dbReference type="InterPro" id="IPR027417">
    <property type="entry name" value="P-loop_NTPase"/>
</dbReference>
<dbReference type="OrthoDB" id="9759295at2"/>
<feature type="region of interest" description="Disordered" evidence="7">
    <location>
        <begin position="655"/>
        <end position="675"/>
    </location>
</feature>
<dbReference type="PATRIC" id="fig|1280947.3.peg.2419"/>
<comment type="caution">
    <text evidence="9">The sequence shown here is derived from an EMBL/GenBank/DDBJ whole genome shotgun (WGS) entry which is preliminary data.</text>
</comment>
<dbReference type="RefSeq" id="WP_034740703.1">
    <property type="nucleotide sequence ID" value="NZ_AWFG01000034.1"/>
</dbReference>
<dbReference type="PANTHER" id="PTHR37937:SF1">
    <property type="entry name" value="CONJUGATIVE TRANSFER: DNA TRANSPORT"/>
    <property type="match status" value="1"/>
</dbReference>
<evidence type="ECO:0000256" key="1">
    <source>
        <dbReference type="ARBA" id="ARBA00004651"/>
    </source>
</evidence>
<dbReference type="GO" id="GO:0005886">
    <property type="term" value="C:plasma membrane"/>
    <property type="evidence" value="ECO:0007669"/>
    <property type="project" value="UniProtKB-SubCell"/>
</dbReference>
<reference evidence="9 10" key="1">
    <citation type="journal article" date="2014" name="Antonie Van Leeuwenhoek">
        <title>Hyphomonas beringensis sp. nov. and Hyphomonas chukchiensis sp. nov., isolated from surface seawater of the Bering Sea and Chukchi Sea.</title>
        <authorList>
            <person name="Li C."/>
            <person name="Lai Q."/>
            <person name="Li G."/>
            <person name="Dong C."/>
            <person name="Wang J."/>
            <person name="Liao Y."/>
            <person name="Shao Z."/>
        </authorList>
    </citation>
    <scope>NUCLEOTIDE SEQUENCE [LARGE SCALE GENOMIC DNA]</scope>
    <source>
        <strain evidence="9 10">BH-BN04-4</strain>
    </source>
</reference>
<evidence type="ECO:0000256" key="6">
    <source>
        <dbReference type="ARBA" id="ARBA00023136"/>
    </source>
</evidence>
<name>A0A062ULD9_9PROT</name>
<dbReference type="Gene3D" id="3.40.50.300">
    <property type="entry name" value="P-loop containing nucleotide triphosphate hydrolases"/>
    <property type="match status" value="1"/>
</dbReference>
<feature type="transmembrane region" description="Helical" evidence="8">
    <location>
        <begin position="37"/>
        <end position="55"/>
    </location>
</feature>
<evidence type="ECO:0000313" key="9">
    <source>
        <dbReference type="EMBL" id="KCZ56950.1"/>
    </source>
</evidence>
<dbReference type="CDD" id="cd01127">
    <property type="entry name" value="TrwB_TraG_TraD_VirD4"/>
    <property type="match status" value="1"/>
</dbReference>
<keyword evidence="3" id="KW-1003">Cell membrane</keyword>
<gene>
    <name evidence="9" type="ORF">HY30_17830</name>
</gene>
<dbReference type="Pfam" id="PF02534">
    <property type="entry name" value="T4SS-DNA_transf"/>
    <property type="match status" value="1"/>
</dbReference>
<feature type="transmembrane region" description="Helical" evidence="8">
    <location>
        <begin position="6"/>
        <end position="25"/>
    </location>
</feature>
<dbReference type="STRING" id="1280947.HY30_17830"/>
<feature type="transmembrane region" description="Helical" evidence="8">
    <location>
        <begin position="75"/>
        <end position="96"/>
    </location>
</feature>
<dbReference type="NCBIfam" id="NF010450">
    <property type="entry name" value="PRK13876.1"/>
    <property type="match status" value="1"/>
</dbReference>
<proteinExistence type="inferred from homology"/>
<organism evidence="9 10">
    <name type="scientific">Hyphomonas chukchiensis</name>
    <dbReference type="NCBI Taxonomy" id="1280947"/>
    <lineage>
        <taxon>Bacteria</taxon>
        <taxon>Pseudomonadati</taxon>
        <taxon>Pseudomonadota</taxon>
        <taxon>Alphaproteobacteria</taxon>
        <taxon>Hyphomonadales</taxon>
        <taxon>Hyphomonadaceae</taxon>
        <taxon>Hyphomonas</taxon>
    </lineage>
</organism>
<feature type="region of interest" description="Disordered" evidence="7">
    <location>
        <begin position="558"/>
        <end position="642"/>
    </location>
</feature>
<protein>
    <submittedName>
        <fullName evidence="9">Conjugal transfer protein TraG</fullName>
    </submittedName>
</protein>
<dbReference type="Proteomes" id="UP000027190">
    <property type="component" value="Unassembled WGS sequence"/>
</dbReference>
<feature type="compositionally biased region" description="Basic and acidic residues" evidence="7">
    <location>
        <begin position="603"/>
        <end position="616"/>
    </location>
</feature>
<evidence type="ECO:0000256" key="3">
    <source>
        <dbReference type="ARBA" id="ARBA00022475"/>
    </source>
</evidence>
<evidence type="ECO:0000256" key="2">
    <source>
        <dbReference type="ARBA" id="ARBA00008806"/>
    </source>
</evidence>
<accession>A0A062ULD9</accession>
<evidence type="ECO:0000313" key="10">
    <source>
        <dbReference type="Proteomes" id="UP000027190"/>
    </source>
</evidence>
<comment type="subcellular location">
    <subcellularLocation>
        <location evidence="1">Cell membrane</location>
        <topology evidence="1">Multi-pass membrane protein</topology>
    </subcellularLocation>
</comment>
<dbReference type="InterPro" id="IPR003688">
    <property type="entry name" value="TraG/VirD4"/>
</dbReference>
<keyword evidence="6 8" id="KW-0472">Membrane</keyword>
<dbReference type="InterPro" id="IPR051539">
    <property type="entry name" value="T4SS-coupling_protein"/>
</dbReference>
<sequence length="675" mass="74795">MSPQSILIGQIIIVLATIVCGVWLSTQWVAAQFSYDAYLGPAWFHIGETPVYYPWRLFEWWYAFDAYAPGVFARGGAIAAGSGFLGAFVAAIGSVWRGRQAKNLTTYGSSRWAARKDLQTCGMLKPSGVFLGRFDDDYLRHDGPEHVMAFAPTRSGKGVGLVVPTLLSWTQSAVIHDIKGENWQLTSGWRSKFSHCLLFDPTNASSAKYNPLLEVRKGANEVRDVQNIADILVDPEGALERRTHWEKTGHALLVGAILHVLYAEKEKTLAQVARFLSDPDRPFEKTLWVMMSTNHLGDDGEARPHPVVAQAARELLNKSENERSGVLSTAMSFLGLYRDPTVAEVTSACDWRIADLIDADKPVSLYLVVPPSDISRTKPLVRLILNQIGRRLTEKLDGQIDGDRRRQVLLMLDEFPALGRLDFFESALAFMAGYGLRAFLIAQSLNQIEKAYGPNNSILDNCHVRVAFATNDERTAKRISDALGTKTEMRAMRNYAGHRLAPWLAHVMVSRQETARQLLTPGEVMQLPAEDEVVLVSGLPPIRAKKLRYFEDANFTDRVGSPASIGDRGTPYADRPPSRTDDWGTRRRAVDERLVRSSFGNGHDADDGGKDLKPEIDAPAQPDIDAAEQDRSDTPVSDSDEVAIKRAADLARATDTARRAYGVDKGTPKIDLMDF</sequence>
<keyword evidence="10" id="KW-1185">Reference proteome</keyword>